<organism evidence="1 2">
    <name type="scientific">Fibrobacter succinogenes (strain ATCC 19169 / S85)</name>
    <dbReference type="NCBI Taxonomy" id="59374"/>
    <lineage>
        <taxon>Bacteria</taxon>
        <taxon>Pseudomonadati</taxon>
        <taxon>Fibrobacterota</taxon>
        <taxon>Fibrobacteria</taxon>
        <taxon>Fibrobacterales</taxon>
        <taxon>Fibrobacteraceae</taxon>
        <taxon>Fibrobacter</taxon>
    </lineage>
</organism>
<accession>A0ABN3Z102</accession>
<dbReference type="EMBL" id="CP001792">
    <property type="protein sequence ID" value="ACX76256.1"/>
    <property type="molecule type" value="Genomic_DNA"/>
</dbReference>
<protein>
    <submittedName>
        <fullName evidence="1">Uncharacterized protein</fullName>
    </submittedName>
</protein>
<dbReference type="RefSeq" id="WP_015732376.1">
    <property type="nucleotide sequence ID" value="NC_013410.1"/>
</dbReference>
<dbReference type="Proteomes" id="UP000001497">
    <property type="component" value="Chromosome"/>
</dbReference>
<reference evidence="1" key="1">
    <citation type="submission" date="2009-10" db="EMBL/GenBank/DDBJ databases">
        <title>Complete sequence of Fibrobacter succinogenes subsp. succinogenes S85.</title>
        <authorList>
            <consortium name="US DOE Joint Genome Institute"/>
            <person name="Lucas S."/>
            <person name="Copeland A."/>
            <person name="Lapidus A."/>
            <person name="Glavina del Rio T."/>
            <person name="Tice H."/>
            <person name="Bruce D."/>
            <person name="Goodwin L."/>
            <person name="Pitluck S."/>
            <person name="Chertkov O."/>
            <person name="Detter J.C."/>
            <person name="Han C."/>
            <person name="Tapia R."/>
            <person name="Larimer F."/>
            <person name="Land M."/>
            <person name="Hauser L."/>
            <person name="Kyrpides N."/>
            <person name="Mikhailova N."/>
            <person name="Weimer P.J."/>
            <person name="Stevenson D.M."/>
            <person name="Boyum J."/>
            <person name="Brumm P.I."/>
            <person name="Mead D."/>
        </authorList>
    </citation>
    <scope>NUCLEOTIDE SEQUENCE [LARGE SCALE GENOMIC DNA]</scope>
    <source>
        <strain evidence="1">S85</strain>
    </source>
</reference>
<gene>
    <name evidence="1" type="ordered locus">Fisuc_2673</name>
</gene>
<evidence type="ECO:0000313" key="1">
    <source>
        <dbReference type="EMBL" id="ACX76256.1"/>
    </source>
</evidence>
<keyword evidence="2" id="KW-1185">Reference proteome</keyword>
<proteinExistence type="predicted"/>
<name>A0ABN3Z102_FIBSS</name>
<evidence type="ECO:0000313" key="2">
    <source>
        <dbReference type="Proteomes" id="UP000001497"/>
    </source>
</evidence>
<sequence>MSATIPVLYHLVLKGKNDFSKKEYVNLIAQYYDSDGYLGFCSTSISFPHKKVGKLQTNLMSMGVSLYMLTLF</sequence>